<accession>A0A7J6P7T1</accession>
<evidence type="ECO:0000256" key="1">
    <source>
        <dbReference type="SAM" id="Coils"/>
    </source>
</evidence>
<dbReference type="Proteomes" id="UP000541610">
    <property type="component" value="Unassembled WGS sequence"/>
</dbReference>
<proteinExistence type="predicted"/>
<dbReference type="OrthoDB" id="10443195at2759"/>
<sequence>MTYWERSSGYVAGTIDLGISCQEYEEAEIKLGAAALQLLDEVPGRGRIESEEANEEDGRPSVYLTELKKEIAALEELNAQLRSKIAVLMNDSEEGQENHQQEGGPLSKSEVPAPSANVQVPGRVVRSGSTSTDLQHGSVFLGSIQCAEDAIEIQRSSTVQTDSKAFQVTEDLTSTNMCEWDPRGDHYINPAVATPNYSRTATPCRVCPEESSGK</sequence>
<evidence type="ECO:0000256" key="2">
    <source>
        <dbReference type="SAM" id="MobiDB-lite"/>
    </source>
</evidence>
<comment type="caution">
    <text evidence="3">The sequence shown here is derived from an EMBL/GenBank/DDBJ whole genome shotgun (WGS) entry which is preliminary data.</text>
</comment>
<evidence type="ECO:0000313" key="3">
    <source>
        <dbReference type="EMBL" id="KAF4692203.1"/>
    </source>
</evidence>
<feature type="coiled-coil region" evidence="1">
    <location>
        <begin position="64"/>
        <end position="91"/>
    </location>
</feature>
<keyword evidence="1" id="KW-0175">Coiled coil</keyword>
<gene>
    <name evidence="3" type="ORF">FOZ60_013944</name>
</gene>
<name>A0A7J6P7T1_PEROL</name>
<reference evidence="3 4" key="1">
    <citation type="submission" date="2020-04" db="EMBL/GenBank/DDBJ databases">
        <title>Perkinsus olseni comparative genomics.</title>
        <authorList>
            <person name="Bogema D.R."/>
        </authorList>
    </citation>
    <scope>NUCLEOTIDE SEQUENCE [LARGE SCALE GENOMIC DNA]</scope>
    <source>
        <strain evidence="3">00978-12</strain>
    </source>
</reference>
<evidence type="ECO:0000313" key="4">
    <source>
        <dbReference type="Proteomes" id="UP000541610"/>
    </source>
</evidence>
<dbReference type="EMBL" id="JABANP010000064">
    <property type="protein sequence ID" value="KAF4692203.1"/>
    <property type="molecule type" value="Genomic_DNA"/>
</dbReference>
<feature type="region of interest" description="Disordered" evidence="2">
    <location>
        <begin position="92"/>
        <end position="117"/>
    </location>
</feature>
<organism evidence="3 4">
    <name type="scientific">Perkinsus olseni</name>
    <name type="common">Perkinsus atlanticus</name>
    <dbReference type="NCBI Taxonomy" id="32597"/>
    <lineage>
        <taxon>Eukaryota</taxon>
        <taxon>Sar</taxon>
        <taxon>Alveolata</taxon>
        <taxon>Perkinsozoa</taxon>
        <taxon>Perkinsea</taxon>
        <taxon>Perkinsida</taxon>
        <taxon>Perkinsidae</taxon>
        <taxon>Perkinsus</taxon>
    </lineage>
</organism>
<protein>
    <submittedName>
        <fullName evidence="3">Uncharacterized protein</fullName>
    </submittedName>
</protein>
<dbReference type="AlphaFoldDB" id="A0A7J6P7T1"/>